<dbReference type="Proteomes" id="UP001055093">
    <property type="component" value="Unassembled WGS sequence"/>
</dbReference>
<proteinExistence type="predicted"/>
<reference evidence="2" key="2">
    <citation type="submission" date="2021-08" db="EMBL/GenBank/DDBJ databases">
        <authorList>
            <person name="Tani A."/>
            <person name="Ola A."/>
            <person name="Ogura Y."/>
            <person name="Katsura K."/>
            <person name="Hayashi T."/>
        </authorList>
    </citation>
    <scope>NUCLEOTIDE SEQUENCE</scope>
    <source>
        <strain evidence="2">DSM 14458</strain>
    </source>
</reference>
<comment type="caution">
    <text evidence="2">The sequence shown here is derived from an EMBL/GenBank/DDBJ whole genome shotgun (WGS) entry which is preliminary data.</text>
</comment>
<dbReference type="EMBL" id="BPRE01000002">
    <property type="protein sequence ID" value="GJE74163.1"/>
    <property type="molecule type" value="Genomic_DNA"/>
</dbReference>
<feature type="region of interest" description="Disordered" evidence="1">
    <location>
        <begin position="1"/>
        <end position="50"/>
    </location>
</feature>
<protein>
    <submittedName>
        <fullName evidence="2">Uncharacterized protein</fullName>
    </submittedName>
</protein>
<evidence type="ECO:0000256" key="1">
    <source>
        <dbReference type="SAM" id="MobiDB-lite"/>
    </source>
</evidence>
<reference evidence="2" key="1">
    <citation type="journal article" date="2021" name="Front. Microbiol.">
        <title>Comprehensive Comparative Genomics and Phenotyping of Methylobacterium Species.</title>
        <authorList>
            <person name="Alessa O."/>
            <person name="Ogura Y."/>
            <person name="Fujitani Y."/>
            <person name="Takami H."/>
            <person name="Hayashi T."/>
            <person name="Sahin N."/>
            <person name="Tani A."/>
        </authorList>
    </citation>
    <scope>NUCLEOTIDE SEQUENCE</scope>
    <source>
        <strain evidence="2">DSM 14458</strain>
    </source>
</reference>
<feature type="compositionally biased region" description="Low complexity" evidence="1">
    <location>
        <begin position="1"/>
        <end position="14"/>
    </location>
</feature>
<sequence length="50" mass="5110">MPPDAIATPAARIPRPTPRAPMGARPGQAGMPHPGASPRAAVPQLPERPP</sequence>
<organism evidence="2 3">
    <name type="scientific">Methylorubrum suomiense</name>
    <dbReference type="NCBI Taxonomy" id="144191"/>
    <lineage>
        <taxon>Bacteria</taxon>
        <taxon>Pseudomonadati</taxon>
        <taxon>Pseudomonadota</taxon>
        <taxon>Alphaproteobacteria</taxon>
        <taxon>Hyphomicrobiales</taxon>
        <taxon>Methylobacteriaceae</taxon>
        <taxon>Methylorubrum</taxon>
    </lineage>
</organism>
<name>A0ABQ4UPA5_9HYPH</name>
<evidence type="ECO:0000313" key="3">
    <source>
        <dbReference type="Proteomes" id="UP001055093"/>
    </source>
</evidence>
<keyword evidence="3" id="KW-1185">Reference proteome</keyword>
<evidence type="ECO:0000313" key="2">
    <source>
        <dbReference type="EMBL" id="GJE74163.1"/>
    </source>
</evidence>
<gene>
    <name evidence="2" type="ORF">BGCPKDLD_0732</name>
</gene>
<accession>A0ABQ4UPA5</accession>